<keyword evidence="5 11" id="KW-0418">Kinase</keyword>
<evidence type="ECO:0000313" key="12">
    <source>
        <dbReference type="Proteomes" id="UP000271241"/>
    </source>
</evidence>
<evidence type="ECO:0000313" key="11">
    <source>
        <dbReference type="EMBL" id="RKP09397.1"/>
    </source>
</evidence>
<evidence type="ECO:0000256" key="9">
    <source>
        <dbReference type="SAM" id="MobiDB-lite"/>
    </source>
</evidence>
<accession>A0A4P9XTB0</accession>
<comment type="similarity">
    <text evidence="8">Belongs to the protein kinase superfamily.</text>
</comment>
<feature type="domain" description="Protein kinase" evidence="10">
    <location>
        <begin position="35"/>
        <end position="179"/>
    </location>
</feature>
<reference evidence="12" key="1">
    <citation type="journal article" date="2018" name="Nat. Microbiol.">
        <title>Leveraging single-cell genomics to expand the fungal tree of life.</title>
        <authorList>
            <person name="Ahrendt S.R."/>
            <person name="Quandt C.A."/>
            <person name="Ciobanu D."/>
            <person name="Clum A."/>
            <person name="Salamov A."/>
            <person name="Andreopoulos B."/>
            <person name="Cheng J.F."/>
            <person name="Woyke T."/>
            <person name="Pelin A."/>
            <person name="Henrissat B."/>
            <person name="Reynolds N.K."/>
            <person name="Benny G.L."/>
            <person name="Smith M.E."/>
            <person name="James T.Y."/>
            <person name="Grigoriev I.V."/>
        </authorList>
    </citation>
    <scope>NUCLEOTIDE SEQUENCE [LARGE SCALE GENOMIC DNA]</scope>
    <source>
        <strain evidence="12">RSA 1356</strain>
    </source>
</reference>
<dbReference type="GO" id="GO:0005776">
    <property type="term" value="C:autophagosome"/>
    <property type="evidence" value="ECO:0007669"/>
    <property type="project" value="TreeGrafter"/>
</dbReference>
<dbReference type="AlphaFoldDB" id="A0A4P9XTB0"/>
<dbReference type="STRING" id="78915.A0A4P9XTB0"/>
<dbReference type="OrthoDB" id="346907at2759"/>
<feature type="region of interest" description="Disordered" evidence="9">
    <location>
        <begin position="1"/>
        <end position="25"/>
    </location>
</feature>
<dbReference type="SUPFAM" id="SSF56112">
    <property type="entry name" value="Protein kinase-like (PK-like)"/>
    <property type="match status" value="1"/>
</dbReference>
<dbReference type="GO" id="GO:0000422">
    <property type="term" value="P:autophagy of mitochondrion"/>
    <property type="evidence" value="ECO:0007669"/>
    <property type="project" value="TreeGrafter"/>
</dbReference>
<dbReference type="Gene3D" id="1.10.510.10">
    <property type="entry name" value="Transferase(Phosphotransferase) domain 1"/>
    <property type="match status" value="1"/>
</dbReference>
<evidence type="ECO:0000256" key="8">
    <source>
        <dbReference type="RuleBase" id="RU000304"/>
    </source>
</evidence>
<keyword evidence="12" id="KW-1185">Reference proteome</keyword>
<dbReference type="GO" id="GO:0034727">
    <property type="term" value="P:piecemeal microautophagy of the nucleus"/>
    <property type="evidence" value="ECO:0007669"/>
    <property type="project" value="TreeGrafter"/>
</dbReference>
<dbReference type="EMBL" id="KZ992516">
    <property type="protein sequence ID" value="RKP09397.1"/>
    <property type="molecule type" value="Genomic_DNA"/>
</dbReference>
<dbReference type="GO" id="GO:0010506">
    <property type="term" value="P:regulation of autophagy"/>
    <property type="evidence" value="ECO:0007669"/>
    <property type="project" value="InterPro"/>
</dbReference>
<keyword evidence="2 8" id="KW-0723">Serine/threonine-protein kinase</keyword>
<feature type="binding site" evidence="7">
    <location>
        <position position="64"/>
    </location>
    <ligand>
        <name>ATP</name>
        <dbReference type="ChEBI" id="CHEBI:30616"/>
    </ligand>
</feature>
<dbReference type="PANTHER" id="PTHR24348">
    <property type="entry name" value="SERINE/THREONINE-PROTEIN KINASE UNC-51-RELATED"/>
    <property type="match status" value="1"/>
</dbReference>
<proteinExistence type="inferred from homology"/>
<dbReference type="PROSITE" id="PS50011">
    <property type="entry name" value="PROTEIN_KINASE_DOM"/>
    <property type="match status" value="1"/>
</dbReference>
<dbReference type="SMART" id="SM00220">
    <property type="entry name" value="S_TKc"/>
    <property type="match status" value="1"/>
</dbReference>
<dbReference type="InterPro" id="IPR017441">
    <property type="entry name" value="Protein_kinase_ATP_BS"/>
</dbReference>
<evidence type="ECO:0000256" key="2">
    <source>
        <dbReference type="ARBA" id="ARBA00022527"/>
    </source>
</evidence>
<keyword evidence="3" id="KW-0808">Transferase</keyword>
<dbReference type="InterPro" id="IPR000719">
    <property type="entry name" value="Prot_kinase_dom"/>
</dbReference>
<dbReference type="EC" id="2.7.11.1" evidence="1"/>
<dbReference type="InterPro" id="IPR011009">
    <property type="entry name" value="Kinase-like_dom_sf"/>
</dbReference>
<dbReference type="GO" id="GO:0000045">
    <property type="term" value="P:autophagosome assembly"/>
    <property type="evidence" value="ECO:0007669"/>
    <property type="project" value="TreeGrafter"/>
</dbReference>
<gene>
    <name evidence="11" type="ORF">THASP1DRAFT_14325</name>
</gene>
<dbReference type="GO" id="GO:0042594">
    <property type="term" value="P:response to starvation"/>
    <property type="evidence" value="ECO:0007669"/>
    <property type="project" value="TreeGrafter"/>
</dbReference>
<feature type="compositionally biased region" description="Basic and acidic residues" evidence="9">
    <location>
        <begin position="1"/>
        <end position="12"/>
    </location>
</feature>
<keyword evidence="6 7" id="KW-0067">ATP-binding</keyword>
<evidence type="ECO:0000256" key="7">
    <source>
        <dbReference type="PROSITE-ProRule" id="PRU10141"/>
    </source>
</evidence>
<evidence type="ECO:0000256" key="6">
    <source>
        <dbReference type="ARBA" id="ARBA00022840"/>
    </source>
</evidence>
<dbReference type="PROSITE" id="PS00108">
    <property type="entry name" value="PROTEIN_KINASE_ST"/>
    <property type="match status" value="1"/>
</dbReference>
<dbReference type="InterPro" id="IPR045269">
    <property type="entry name" value="Atg1-like"/>
</dbReference>
<dbReference type="GO" id="GO:0061709">
    <property type="term" value="P:reticulophagy"/>
    <property type="evidence" value="ECO:0007669"/>
    <property type="project" value="TreeGrafter"/>
</dbReference>
<dbReference type="PROSITE" id="PS00107">
    <property type="entry name" value="PROTEIN_KINASE_ATP"/>
    <property type="match status" value="1"/>
</dbReference>
<feature type="non-terminal residue" evidence="11">
    <location>
        <position position="179"/>
    </location>
</feature>
<dbReference type="GO" id="GO:0004674">
    <property type="term" value="F:protein serine/threonine kinase activity"/>
    <property type="evidence" value="ECO:0007669"/>
    <property type="project" value="UniProtKB-KW"/>
</dbReference>
<dbReference type="FunFam" id="3.30.200.20:FF:000003">
    <property type="entry name" value="Non-specific serine/threonine protein kinase"/>
    <property type="match status" value="1"/>
</dbReference>
<evidence type="ECO:0000256" key="4">
    <source>
        <dbReference type="ARBA" id="ARBA00022741"/>
    </source>
</evidence>
<dbReference type="PANTHER" id="PTHR24348:SF22">
    <property type="entry name" value="NON-SPECIFIC SERINE_THREONINE PROTEIN KINASE"/>
    <property type="match status" value="1"/>
</dbReference>
<dbReference type="GO" id="GO:0005829">
    <property type="term" value="C:cytosol"/>
    <property type="evidence" value="ECO:0007669"/>
    <property type="project" value="TreeGrafter"/>
</dbReference>
<sequence>MTTRQERTKRTEGQATRHRQYRDDAPHTAQTVGEYIVGREIGRGSFATVFKGQHRTTGLRVAVKSVSRSKLTKKLLENLESEIKILKSVRHDNVVHLLDCQKSESHIYLIMEFCSLGDLADFIKRRADQIGLRAPAGGLKEHVVRHFLRQLSQALEFLRSKNLIHRDIKPQNLLLLPTP</sequence>
<protein>
    <recommendedName>
        <fullName evidence="1">non-specific serine/threonine protein kinase</fullName>
        <ecNumber evidence="1">2.7.11.1</ecNumber>
    </recommendedName>
</protein>
<dbReference type="Pfam" id="PF00069">
    <property type="entry name" value="Pkinase"/>
    <property type="match status" value="1"/>
</dbReference>
<dbReference type="GO" id="GO:0005524">
    <property type="term" value="F:ATP binding"/>
    <property type="evidence" value="ECO:0007669"/>
    <property type="project" value="UniProtKB-UniRule"/>
</dbReference>
<dbReference type="InterPro" id="IPR008271">
    <property type="entry name" value="Ser/Thr_kinase_AS"/>
</dbReference>
<evidence type="ECO:0000256" key="3">
    <source>
        <dbReference type="ARBA" id="ARBA00022679"/>
    </source>
</evidence>
<evidence type="ECO:0000256" key="5">
    <source>
        <dbReference type="ARBA" id="ARBA00022777"/>
    </source>
</evidence>
<evidence type="ECO:0000259" key="10">
    <source>
        <dbReference type="PROSITE" id="PS50011"/>
    </source>
</evidence>
<evidence type="ECO:0000256" key="1">
    <source>
        <dbReference type="ARBA" id="ARBA00012513"/>
    </source>
</evidence>
<dbReference type="Proteomes" id="UP000271241">
    <property type="component" value="Unassembled WGS sequence"/>
</dbReference>
<name>A0A4P9XTB0_9FUNG</name>
<keyword evidence="4 7" id="KW-0547">Nucleotide-binding</keyword>
<organism evidence="11 12">
    <name type="scientific">Thamnocephalis sphaerospora</name>
    <dbReference type="NCBI Taxonomy" id="78915"/>
    <lineage>
        <taxon>Eukaryota</taxon>
        <taxon>Fungi</taxon>
        <taxon>Fungi incertae sedis</taxon>
        <taxon>Zoopagomycota</taxon>
        <taxon>Zoopagomycotina</taxon>
        <taxon>Zoopagomycetes</taxon>
        <taxon>Zoopagales</taxon>
        <taxon>Sigmoideomycetaceae</taxon>
        <taxon>Thamnocephalis</taxon>
    </lineage>
</organism>
<dbReference type="GO" id="GO:0034045">
    <property type="term" value="C:phagophore assembly site membrane"/>
    <property type="evidence" value="ECO:0007669"/>
    <property type="project" value="TreeGrafter"/>
</dbReference>